<dbReference type="InterPro" id="IPR050228">
    <property type="entry name" value="Carboxylesterase_BioH"/>
</dbReference>
<dbReference type="InParanoid" id="A0A2R5G329"/>
<keyword evidence="3" id="KW-0378">Hydrolase</keyword>
<proteinExistence type="predicted"/>
<dbReference type="EMBL" id="BEYU01000012">
    <property type="protein sequence ID" value="GBG25437.1"/>
    <property type="molecule type" value="Genomic_DNA"/>
</dbReference>
<dbReference type="SUPFAM" id="SSF53474">
    <property type="entry name" value="alpha/beta-Hydrolases"/>
    <property type="match status" value="1"/>
</dbReference>
<dbReference type="GO" id="GO:0016787">
    <property type="term" value="F:hydrolase activity"/>
    <property type="evidence" value="ECO:0007669"/>
    <property type="project" value="UniProtKB-KW"/>
</dbReference>
<dbReference type="InterPro" id="IPR000073">
    <property type="entry name" value="AB_hydrolase_1"/>
</dbReference>
<dbReference type="OrthoDB" id="25675at2759"/>
<evidence type="ECO:0000313" key="3">
    <source>
        <dbReference type="EMBL" id="GBG25437.1"/>
    </source>
</evidence>
<feature type="domain" description="AB hydrolase-1" evidence="2">
    <location>
        <begin position="56"/>
        <end position="314"/>
    </location>
</feature>
<dbReference type="PANTHER" id="PTHR43194:SF2">
    <property type="entry name" value="PEROXISOMAL MEMBRANE PROTEIN LPX1"/>
    <property type="match status" value="1"/>
</dbReference>
<reference evidence="3 4" key="1">
    <citation type="submission" date="2017-12" db="EMBL/GenBank/DDBJ databases">
        <title>Sequencing, de novo assembly and annotation of complete genome of a new Thraustochytrid species, strain FCC1311.</title>
        <authorList>
            <person name="Sedici K."/>
            <person name="Godart F."/>
            <person name="Aiese Cigliano R."/>
            <person name="Sanseverino W."/>
            <person name="Barakat M."/>
            <person name="Ortet P."/>
            <person name="Marechal E."/>
            <person name="Cagnac O."/>
            <person name="Amato A."/>
        </authorList>
    </citation>
    <scope>NUCLEOTIDE SEQUENCE [LARGE SCALE GENOMIC DNA]</scope>
</reference>
<gene>
    <name evidence="3" type="ORF">FCC1311_016552</name>
</gene>
<name>A0A2R5G329_9STRA</name>
<evidence type="ECO:0000256" key="1">
    <source>
        <dbReference type="SAM" id="MobiDB-lite"/>
    </source>
</evidence>
<organism evidence="3 4">
    <name type="scientific">Hondaea fermentalgiana</name>
    <dbReference type="NCBI Taxonomy" id="2315210"/>
    <lineage>
        <taxon>Eukaryota</taxon>
        <taxon>Sar</taxon>
        <taxon>Stramenopiles</taxon>
        <taxon>Bigyra</taxon>
        <taxon>Labyrinthulomycetes</taxon>
        <taxon>Thraustochytrida</taxon>
        <taxon>Thraustochytriidae</taxon>
        <taxon>Hondaea</taxon>
    </lineage>
</organism>
<dbReference type="InterPro" id="IPR029058">
    <property type="entry name" value="AB_hydrolase_fold"/>
</dbReference>
<dbReference type="Pfam" id="PF12697">
    <property type="entry name" value="Abhydrolase_6"/>
    <property type="match status" value="1"/>
</dbReference>
<evidence type="ECO:0000259" key="2">
    <source>
        <dbReference type="Pfam" id="PF12697"/>
    </source>
</evidence>
<sequence length="417" mass="47601">MSEQDAPEWFTEAVDADDREEGRVTTPDGIELQYLRWRPLRTHKDDKTRDEDLQALVFVHGNGANAFWYCPTAPFFREDFDVIAISSSGCGDSGLRPDTYNIGHFANEILAVCDSLRLFSRRLRPILVGHSLGAIACTRLALDHGERFHGIVLCDIRVEDRPPEYFEKNKARSMRERAASPLFKPRDEFKLHPHTVSPASRFKLAPPQDTTPFVLDYIARMSANFEDKGWRWKGDPNRFRKLDLITHKPNMSLDDMRAANQKVPMAMVYGERSFFMTFRRIKETIDEKVAKLFPVFAIPHAEHHLLLDEPIAFVTALRALFVLWAKKLPSAPVDTAAATMESDSTYIPKQDNLDLIDEEWTMDALSDDEIELAPENDLALEDQEVDPTLPPTALHKDEEEEKWVDLGLETFVGSNSN</sequence>
<accession>A0A2R5G329</accession>
<dbReference type="Proteomes" id="UP000241890">
    <property type="component" value="Unassembled WGS sequence"/>
</dbReference>
<feature type="region of interest" description="Disordered" evidence="1">
    <location>
        <begin position="1"/>
        <end position="23"/>
    </location>
</feature>
<keyword evidence="4" id="KW-1185">Reference proteome</keyword>
<evidence type="ECO:0000313" key="4">
    <source>
        <dbReference type="Proteomes" id="UP000241890"/>
    </source>
</evidence>
<comment type="caution">
    <text evidence="3">The sequence shown here is derived from an EMBL/GenBank/DDBJ whole genome shotgun (WGS) entry which is preliminary data.</text>
</comment>
<protein>
    <submittedName>
        <fullName evidence="3">Epoxide hydrolase 2</fullName>
    </submittedName>
</protein>
<dbReference type="PANTHER" id="PTHR43194">
    <property type="entry name" value="HYDROLASE ALPHA/BETA FOLD FAMILY"/>
    <property type="match status" value="1"/>
</dbReference>
<dbReference type="AlphaFoldDB" id="A0A2R5G329"/>
<dbReference type="Gene3D" id="3.40.50.1820">
    <property type="entry name" value="alpha/beta hydrolase"/>
    <property type="match status" value="1"/>
</dbReference>